<dbReference type="Proteomes" id="UP000018093">
    <property type="component" value="Unassembled WGS sequence"/>
</dbReference>
<dbReference type="NCBIfam" id="NF045758">
    <property type="entry name" value="YlxM"/>
    <property type="match status" value="1"/>
</dbReference>
<comment type="function">
    <text evidence="2 3">Might take part in the signal recognition particle (SRP) pathway. This is inferred from the conservation of its genetic proximity to ftsY/ffh. May be a regulatory protein.</text>
</comment>
<dbReference type="SUPFAM" id="SSF88659">
    <property type="entry name" value="Sigma3 and sigma4 domains of RNA polymerase sigma factors"/>
    <property type="match status" value="1"/>
</dbReference>
<dbReference type="InterPro" id="IPR007394">
    <property type="entry name" value="UPF0122"/>
</dbReference>
<evidence type="ECO:0000256" key="2">
    <source>
        <dbReference type="ARBA" id="ARBA00024764"/>
    </source>
</evidence>
<dbReference type="Gene3D" id="1.10.10.10">
    <property type="entry name" value="Winged helix-like DNA-binding domain superfamily/Winged helix DNA-binding domain"/>
    <property type="match status" value="1"/>
</dbReference>
<dbReference type="HAMAP" id="MF_00245">
    <property type="entry name" value="UPF0122"/>
    <property type="match status" value="1"/>
</dbReference>
<dbReference type="PANTHER" id="PTHR40083">
    <property type="entry name" value="UPF0122 PROTEIN CBO2450/CLC_2298"/>
    <property type="match status" value="1"/>
</dbReference>
<evidence type="ECO:0000256" key="1">
    <source>
        <dbReference type="ARBA" id="ARBA00008720"/>
    </source>
</evidence>
<dbReference type="InterPro" id="IPR054831">
    <property type="entry name" value="UPF0122_fam_protein"/>
</dbReference>
<dbReference type="PANTHER" id="PTHR40083:SF1">
    <property type="entry name" value="UPF0122 PROTEIN YLXM"/>
    <property type="match status" value="1"/>
</dbReference>
<accession>R7G9R7</accession>
<evidence type="ECO:0000256" key="3">
    <source>
        <dbReference type="HAMAP-Rule" id="MF_00245"/>
    </source>
</evidence>
<gene>
    <name evidence="4" type="ORF">BN631_01198</name>
</gene>
<dbReference type="InterPro" id="IPR013324">
    <property type="entry name" value="RNA_pol_sigma_r3/r4-like"/>
</dbReference>
<evidence type="ECO:0000313" key="5">
    <source>
        <dbReference type="Proteomes" id="UP000018093"/>
    </source>
</evidence>
<organism evidence="4 5">
    <name type="scientific">Amedibacillus dolichus CAG:375</name>
    <dbReference type="NCBI Taxonomy" id="1263076"/>
    <lineage>
        <taxon>Bacteria</taxon>
        <taxon>Bacillati</taxon>
        <taxon>Bacillota</taxon>
        <taxon>Erysipelotrichia</taxon>
        <taxon>Erysipelotrichales</taxon>
        <taxon>Erysipelotrichaceae</taxon>
        <taxon>Amedibacillus</taxon>
    </lineage>
</organism>
<protein>
    <recommendedName>
        <fullName evidence="3">UPF0122 protein BN631_01198</fullName>
    </recommendedName>
</protein>
<reference evidence="4" key="1">
    <citation type="submission" date="2012-11" db="EMBL/GenBank/DDBJ databases">
        <title>Dependencies among metagenomic species, viruses, plasmids and units of genetic variation.</title>
        <authorList>
            <person name="Nielsen H.B."/>
            <person name="Almeida M."/>
            <person name="Juncker A.S."/>
            <person name="Rasmussen S."/>
            <person name="Li J."/>
            <person name="Sunagawa S."/>
            <person name="Plichta D."/>
            <person name="Gautier L."/>
            <person name="Le Chatelier E."/>
            <person name="Peletier E."/>
            <person name="Bonde I."/>
            <person name="Nielsen T."/>
            <person name="Manichanh C."/>
            <person name="Arumugam M."/>
            <person name="Batto J."/>
            <person name="Santos M.B.Q.D."/>
            <person name="Blom N."/>
            <person name="Borruel N."/>
            <person name="Burgdorf K.S."/>
            <person name="Boumezbeur F."/>
            <person name="Casellas F."/>
            <person name="Dore J."/>
            <person name="Guarner F."/>
            <person name="Hansen T."/>
            <person name="Hildebrand F."/>
            <person name="Kaas R.S."/>
            <person name="Kennedy S."/>
            <person name="Kristiansen K."/>
            <person name="Kultima J.R."/>
            <person name="Leonard P."/>
            <person name="Levenez F."/>
            <person name="Lund O."/>
            <person name="Moumen B."/>
            <person name="Le Paslier D."/>
            <person name="Pons N."/>
            <person name="Pedersen O."/>
            <person name="Prifti E."/>
            <person name="Qin J."/>
            <person name="Raes J."/>
            <person name="Tap J."/>
            <person name="Tims S."/>
            <person name="Ussery D.W."/>
            <person name="Yamada T."/>
            <person name="MetaHit consortium"/>
            <person name="Renault P."/>
            <person name="Sicheritz-Ponten T."/>
            <person name="Bork P."/>
            <person name="Wang J."/>
            <person name="Brunak S."/>
            <person name="Ehrlich S.D."/>
        </authorList>
    </citation>
    <scope>NUCLEOTIDE SEQUENCE [LARGE SCALE GENOMIC DNA]</scope>
</reference>
<dbReference type="AlphaFoldDB" id="R7G9R7"/>
<comment type="caution">
    <text evidence="4">The sequence shown here is derived from an EMBL/GenBank/DDBJ whole genome shotgun (WGS) entry which is preliminary data.</text>
</comment>
<name>R7G9R7_9FIRM</name>
<evidence type="ECO:0000313" key="4">
    <source>
        <dbReference type="EMBL" id="CDE22712.1"/>
    </source>
</evidence>
<comment type="similarity">
    <text evidence="1 3">Belongs to the UPF0122 family.</text>
</comment>
<sequence length="120" mass="14009">MILIPTCMACAKVWCSMIDETQRINLLLDLYEPLLTPKQQHVMDLHFKEDFSLSEISEQLGISRAAVNDHIKRSTAFLENYEKKLQLVVNLEKRKQIYDKIKAVSNQEVICLVEQLEQME</sequence>
<proteinExistence type="inferred from homology"/>
<dbReference type="Pfam" id="PF04297">
    <property type="entry name" value="UPF0122"/>
    <property type="match status" value="1"/>
</dbReference>
<dbReference type="EMBL" id="CBIN010000125">
    <property type="protein sequence ID" value="CDE22712.1"/>
    <property type="molecule type" value="Genomic_DNA"/>
</dbReference>
<dbReference type="InterPro" id="IPR036388">
    <property type="entry name" value="WH-like_DNA-bd_sf"/>
</dbReference>